<feature type="transmembrane region" description="Helical" evidence="8">
    <location>
        <begin position="125"/>
        <end position="144"/>
    </location>
</feature>
<evidence type="ECO:0000256" key="6">
    <source>
        <dbReference type="ARBA" id="ARBA00022989"/>
    </source>
</evidence>
<comment type="subcellular location">
    <subcellularLocation>
        <location evidence="1 8">Cell membrane</location>
        <topology evidence="1 8">Multi-pass membrane protein</topology>
    </subcellularLocation>
</comment>
<dbReference type="Proteomes" id="UP000584587">
    <property type="component" value="Unassembled WGS sequence"/>
</dbReference>
<proteinExistence type="inferred from homology"/>
<dbReference type="Gene3D" id="3.40.190.10">
    <property type="entry name" value="Periplasmic binding protein-like II"/>
    <property type="match status" value="2"/>
</dbReference>
<dbReference type="InterPro" id="IPR051789">
    <property type="entry name" value="Bact_Polyamine_Transport"/>
</dbReference>
<feature type="transmembrane region" description="Helical" evidence="8">
    <location>
        <begin position="59"/>
        <end position="84"/>
    </location>
</feature>
<comment type="similarity">
    <text evidence="2">Belongs to the binding-protein-dependent transport system permease family. CysTW subfamily.</text>
</comment>
<reference evidence="10 11" key="1">
    <citation type="submission" date="2020-04" db="EMBL/GenBank/DDBJ databases">
        <title>Complete genome sequence of Spiroplasma platyhelix ATCC 51748, an insect isolate.</title>
        <authorList>
            <person name="Green E.A."/>
            <person name="Klassen J.L."/>
        </authorList>
    </citation>
    <scope>NUCLEOTIDE SEQUENCE [LARGE SCALE GENOMIC DNA]</scope>
    <source>
        <strain evidence="10 11">PALS-1</strain>
    </source>
</reference>
<dbReference type="PANTHER" id="PTHR43848">
    <property type="entry name" value="PUTRESCINE TRANSPORT SYSTEM PERMEASE PROTEIN POTI"/>
    <property type="match status" value="1"/>
</dbReference>
<keyword evidence="7 8" id="KW-0472">Membrane</keyword>
<dbReference type="PROSITE" id="PS50928">
    <property type="entry name" value="ABC_TM1"/>
    <property type="match status" value="1"/>
</dbReference>
<feature type="transmembrane region" description="Helical" evidence="8">
    <location>
        <begin position="9"/>
        <end position="29"/>
    </location>
</feature>
<dbReference type="AlphaFoldDB" id="A0A846U033"/>
<dbReference type="RefSeq" id="WP_168104684.1">
    <property type="nucleotide sequence ID" value="NZ_CP051215.1"/>
</dbReference>
<sequence length="813" mass="93296">MKKFFQSSYLAIIFLILYLPIAVLMVFSFNTGSSVRNIQGWGWSAYADLFSQTALWQSLSVTLLVAFISTFVAVIVGTFAALGLSRTSKLTRNMTLGITNIPLVNADIVTAVSLMLLFMAFAFNFGIVTLILAHISFNIPYVIITVMPKIKTINNEQLEASQDLGASSWYTLRKVVFPTLKPAIIAGAAIAFAMSFDDFIISYFTGGNSANLSTYIYSLKRIKPYINAFSTIIIIIIALIIISWNGYKVTKKQIHTRNERIMNETYRDKRIIKLEKNLNKNYLLLNKVKLSKRKSKKNILFRPISDAEEFYYINYYENLVNKNKNIVKKILSLEKKLNKEQVWVHQIKKRIITKKRISERHSRIRREKFRFLRWPWKLILVSFLVVGVFAGTLAFYIESNTYDLSVANWGEYISPEVLKGFEDEYDVKVKYTTYEDNETLYAKLATTDYDVMVPSDYMIAQLASEDRLLELDQSKLGDLELNTTLVEMMKNYKFSLTSGPEKGQEKDLSQYAIPYFWGDLVLVFNTVQNPNLLTELGVSDPTKVNWDILQTAVNQQKRIVLNNDMHNLFMLGLVTYHYQNQWDENTGTGAIKQEGNDFTDYVNAHSNKEIDDVAEWLKPIIHSPNTKIQSDEIVDTVAIPSNWDIAYMYNGDLLAAMSQDFANTNYTIARPYMGVNVWNDDMVISKRSKNQDLSYNFIKYILKHDVQIELSEEFGYTSPVQAVIDEVSQTHPGTNWENVYKPGATQIAPVDNSSKPAGYYNGLYRRGFDPYMQDQYNKLLARQGSNNITVLLIELAVVLIIIILFIVVMMWLR</sequence>
<feature type="domain" description="ABC transmembrane type-1" evidence="9">
    <location>
        <begin position="59"/>
        <end position="244"/>
    </location>
</feature>
<evidence type="ECO:0000313" key="10">
    <source>
        <dbReference type="EMBL" id="NKE38206.1"/>
    </source>
</evidence>
<feature type="transmembrane region" description="Helical" evidence="8">
    <location>
        <begin position="788"/>
        <end position="812"/>
    </location>
</feature>
<keyword evidence="6 8" id="KW-1133">Transmembrane helix</keyword>
<dbReference type="SUPFAM" id="SSF53850">
    <property type="entry name" value="Periplasmic binding protein-like II"/>
    <property type="match status" value="1"/>
</dbReference>
<feature type="transmembrane region" description="Helical" evidence="8">
    <location>
        <begin position="96"/>
        <end position="119"/>
    </location>
</feature>
<keyword evidence="5 8" id="KW-0812">Transmembrane</keyword>
<evidence type="ECO:0000256" key="8">
    <source>
        <dbReference type="RuleBase" id="RU363032"/>
    </source>
</evidence>
<evidence type="ECO:0000256" key="5">
    <source>
        <dbReference type="ARBA" id="ARBA00022692"/>
    </source>
</evidence>
<accession>A0A846U033</accession>
<feature type="transmembrane region" description="Helical" evidence="8">
    <location>
        <begin position="374"/>
        <end position="397"/>
    </location>
</feature>
<comment type="caution">
    <text evidence="10">The sequence shown here is derived from an EMBL/GenBank/DDBJ whole genome shotgun (WGS) entry which is preliminary data.</text>
</comment>
<dbReference type="Gene3D" id="1.10.3720.10">
    <property type="entry name" value="MetI-like"/>
    <property type="match status" value="1"/>
</dbReference>
<dbReference type="PRINTS" id="PR00905">
    <property type="entry name" value="MG045FAMILY"/>
</dbReference>
<feature type="transmembrane region" description="Helical" evidence="8">
    <location>
        <begin position="183"/>
        <end position="205"/>
    </location>
</feature>
<keyword evidence="4" id="KW-1003">Cell membrane</keyword>
<dbReference type="InterPro" id="IPR000515">
    <property type="entry name" value="MetI-like"/>
</dbReference>
<protein>
    <submittedName>
        <fullName evidence="10">Extracellular solute-binding protein</fullName>
    </submittedName>
</protein>
<evidence type="ECO:0000256" key="1">
    <source>
        <dbReference type="ARBA" id="ARBA00004651"/>
    </source>
</evidence>
<dbReference type="Pfam" id="PF00528">
    <property type="entry name" value="BPD_transp_1"/>
    <property type="match status" value="1"/>
</dbReference>
<evidence type="ECO:0000256" key="2">
    <source>
        <dbReference type="ARBA" id="ARBA00007069"/>
    </source>
</evidence>
<dbReference type="PANTHER" id="PTHR43848:SF2">
    <property type="entry name" value="PUTRESCINE TRANSPORT SYSTEM PERMEASE PROTEIN POTI"/>
    <property type="match status" value="1"/>
</dbReference>
<feature type="transmembrane region" description="Helical" evidence="8">
    <location>
        <begin position="225"/>
        <end position="247"/>
    </location>
</feature>
<dbReference type="EMBL" id="JAAVVK010000001">
    <property type="protein sequence ID" value="NKE38206.1"/>
    <property type="molecule type" value="Genomic_DNA"/>
</dbReference>
<dbReference type="InterPro" id="IPR000044">
    <property type="entry name" value="Uncharacterised_lipoprot_MG045"/>
</dbReference>
<evidence type="ECO:0000256" key="4">
    <source>
        <dbReference type="ARBA" id="ARBA00022475"/>
    </source>
</evidence>
<name>A0A846U033_9MOLU</name>
<keyword evidence="11" id="KW-1185">Reference proteome</keyword>
<dbReference type="Pfam" id="PF02030">
    <property type="entry name" value="Lipoprotein_8"/>
    <property type="match status" value="1"/>
</dbReference>
<evidence type="ECO:0000313" key="11">
    <source>
        <dbReference type="Proteomes" id="UP000584587"/>
    </source>
</evidence>
<evidence type="ECO:0000256" key="7">
    <source>
        <dbReference type="ARBA" id="ARBA00023136"/>
    </source>
</evidence>
<keyword evidence="3 8" id="KW-0813">Transport</keyword>
<dbReference type="InterPro" id="IPR035906">
    <property type="entry name" value="MetI-like_sf"/>
</dbReference>
<gene>
    <name evidence="10" type="ORF">HER12_00330</name>
</gene>
<dbReference type="GO" id="GO:0005886">
    <property type="term" value="C:plasma membrane"/>
    <property type="evidence" value="ECO:0007669"/>
    <property type="project" value="UniProtKB-SubCell"/>
</dbReference>
<dbReference type="GO" id="GO:0055085">
    <property type="term" value="P:transmembrane transport"/>
    <property type="evidence" value="ECO:0007669"/>
    <property type="project" value="InterPro"/>
</dbReference>
<evidence type="ECO:0000256" key="3">
    <source>
        <dbReference type="ARBA" id="ARBA00022448"/>
    </source>
</evidence>
<dbReference type="CDD" id="cd06261">
    <property type="entry name" value="TM_PBP2"/>
    <property type="match status" value="1"/>
</dbReference>
<dbReference type="SUPFAM" id="SSF161098">
    <property type="entry name" value="MetI-like"/>
    <property type="match status" value="1"/>
</dbReference>
<organism evidence="10 11">
    <name type="scientific">Spiroplasma platyhelix PALS-1</name>
    <dbReference type="NCBI Taxonomy" id="1276218"/>
    <lineage>
        <taxon>Bacteria</taxon>
        <taxon>Bacillati</taxon>
        <taxon>Mycoplasmatota</taxon>
        <taxon>Mollicutes</taxon>
        <taxon>Entomoplasmatales</taxon>
        <taxon>Spiroplasmataceae</taxon>
        <taxon>Spiroplasma</taxon>
    </lineage>
</organism>
<evidence type="ECO:0000259" key="9">
    <source>
        <dbReference type="PROSITE" id="PS50928"/>
    </source>
</evidence>